<evidence type="ECO:0000256" key="1">
    <source>
        <dbReference type="ARBA" id="ARBA00005513"/>
    </source>
</evidence>
<comment type="subunit">
    <text evidence="16">F-type ATPases have 2 components, F(1) - the catalytic core - and F(0) - the membrane proton channel. F(1) has five subunits: alpha(3), beta(3), gamma(1), delta(1), epsilon(1). F(0) has three main subunits: a(1), b(2) and c(10-14). The alpha and beta chains form an alternating ring which encloses part of the gamma chain. F(1) is attached to F(0) by a central stalk formed by the gamma and epsilon chains, while a peripheral stalk is formed by the delta and b chains.</text>
</comment>
<reference evidence="19 20" key="1">
    <citation type="submission" date="2016-10" db="EMBL/GenBank/DDBJ databases">
        <authorList>
            <person name="de Groot N.N."/>
        </authorList>
    </citation>
    <scope>NUCLEOTIDE SEQUENCE [LARGE SCALE GENOMIC DNA]</scope>
    <source>
        <strain evidence="19 20">Nl18</strain>
    </source>
</reference>
<dbReference type="InterPro" id="IPR005864">
    <property type="entry name" value="ATP_synth_F0_bsu_bac"/>
</dbReference>
<evidence type="ECO:0000313" key="19">
    <source>
        <dbReference type="EMBL" id="SEN09757.1"/>
    </source>
</evidence>
<dbReference type="GO" id="GO:0046961">
    <property type="term" value="F:proton-transporting ATPase activity, rotational mechanism"/>
    <property type="evidence" value="ECO:0007669"/>
    <property type="project" value="TreeGrafter"/>
</dbReference>
<dbReference type="GO" id="GO:0045259">
    <property type="term" value="C:proton-transporting ATP synthase complex"/>
    <property type="evidence" value="ECO:0007669"/>
    <property type="project" value="UniProtKB-KW"/>
</dbReference>
<evidence type="ECO:0000256" key="5">
    <source>
        <dbReference type="ARBA" id="ARBA00022547"/>
    </source>
</evidence>
<evidence type="ECO:0000256" key="13">
    <source>
        <dbReference type="ARBA" id="ARBA00025614"/>
    </source>
</evidence>
<evidence type="ECO:0000256" key="6">
    <source>
        <dbReference type="ARBA" id="ARBA00022692"/>
    </source>
</evidence>
<evidence type="ECO:0000256" key="18">
    <source>
        <dbReference type="SAM" id="Coils"/>
    </source>
</evidence>
<keyword evidence="9 16" id="KW-0406">Ion transport</keyword>
<evidence type="ECO:0000256" key="17">
    <source>
        <dbReference type="RuleBase" id="RU003848"/>
    </source>
</evidence>
<dbReference type="Pfam" id="PF00430">
    <property type="entry name" value="ATP-synt_B"/>
    <property type="match status" value="1"/>
</dbReference>
<keyword evidence="10 16" id="KW-0472">Membrane</keyword>
<evidence type="ECO:0000313" key="20">
    <source>
        <dbReference type="Proteomes" id="UP000183898"/>
    </source>
</evidence>
<evidence type="ECO:0000256" key="2">
    <source>
        <dbReference type="ARBA" id="ARBA00022448"/>
    </source>
</evidence>
<keyword evidence="8 16" id="KW-1133">Transmembrane helix</keyword>
<evidence type="ECO:0000256" key="10">
    <source>
        <dbReference type="ARBA" id="ARBA00023136"/>
    </source>
</evidence>
<dbReference type="SUPFAM" id="SSF81573">
    <property type="entry name" value="F1F0 ATP synthase subunit B, membrane domain"/>
    <property type="match status" value="1"/>
</dbReference>
<accession>A0A1H8DT95</accession>
<keyword evidence="5 16" id="KW-0138">CF(0)</keyword>
<feature type="transmembrane region" description="Helical" evidence="16">
    <location>
        <begin position="6"/>
        <end position="26"/>
    </location>
</feature>
<dbReference type="EMBL" id="FOCT01000002">
    <property type="protein sequence ID" value="SEN09757.1"/>
    <property type="molecule type" value="Genomic_DNA"/>
</dbReference>
<dbReference type="NCBIfam" id="TIGR01144">
    <property type="entry name" value="ATP_synt_b"/>
    <property type="match status" value="1"/>
</dbReference>
<dbReference type="GO" id="GO:0005886">
    <property type="term" value="C:plasma membrane"/>
    <property type="evidence" value="ECO:0007669"/>
    <property type="project" value="UniProtKB-SubCell"/>
</dbReference>
<comment type="function">
    <text evidence="13">Component of the F(0) channel, it forms part of the peripheral stalk, linking F(1) to F(0). The b'-subunit is a diverged and duplicated form of b found in plants and photosynthetic bacteria.</text>
</comment>
<dbReference type="PANTHER" id="PTHR33445:SF1">
    <property type="entry name" value="ATP SYNTHASE SUBUNIT B"/>
    <property type="match status" value="1"/>
</dbReference>
<keyword evidence="11 16" id="KW-0066">ATP synthesis</keyword>
<evidence type="ECO:0000256" key="7">
    <source>
        <dbReference type="ARBA" id="ARBA00022781"/>
    </source>
</evidence>
<dbReference type="GO" id="GO:0046933">
    <property type="term" value="F:proton-transporting ATP synthase activity, rotational mechanism"/>
    <property type="evidence" value="ECO:0007669"/>
    <property type="project" value="UniProtKB-UniRule"/>
</dbReference>
<keyword evidence="2 16" id="KW-0813">Transport</keyword>
<protein>
    <recommendedName>
        <fullName evidence="16">ATP synthase subunit b</fullName>
    </recommendedName>
    <alternativeName>
        <fullName evidence="16">ATP synthase F(0) sector subunit b</fullName>
    </alternativeName>
    <alternativeName>
        <fullName evidence="16">ATPase subunit I</fullName>
    </alternativeName>
    <alternativeName>
        <fullName evidence="16">F-type ATPase subunit b</fullName>
        <shortName evidence="16">F-ATPase subunit b</shortName>
    </alternativeName>
</protein>
<evidence type="ECO:0000256" key="11">
    <source>
        <dbReference type="ARBA" id="ARBA00023310"/>
    </source>
</evidence>
<evidence type="ECO:0000256" key="15">
    <source>
        <dbReference type="ARBA" id="ARBA00037847"/>
    </source>
</evidence>
<comment type="function">
    <text evidence="12 16">F(1)F(0) ATP synthase produces ATP from ADP in the presence of a proton or sodium gradient. F-type ATPases consist of two structural domains, F(1) containing the extramembraneous catalytic core and F(0) containing the membrane proton channel, linked together by a central stalk and a peripheral stalk. During catalysis, ATP synthesis in the catalytic domain of F(1) is coupled via a rotary mechanism of the central stalk subunits to proton translocation.</text>
</comment>
<evidence type="ECO:0000256" key="14">
    <source>
        <dbReference type="ARBA" id="ARBA00026054"/>
    </source>
</evidence>
<dbReference type="InterPro" id="IPR002146">
    <property type="entry name" value="ATP_synth_b/b'su_bac/chlpt"/>
</dbReference>
<sequence length="156" mass="17382">MNINFTLISQAMAFAIFIWFTVRFVWPPLMRAIENRQKTIAEGLAAGERGKRELELASQRSGDVVREAKQRASDIIAQAEKRAAEIVDEAKVAAREEGDRILVGAKAEVEQEVFRAKEVLRQQVADLALAGAAKILRREVDEKAHAELLTSLKAEL</sequence>
<evidence type="ECO:0000256" key="8">
    <source>
        <dbReference type="ARBA" id="ARBA00022989"/>
    </source>
</evidence>
<comment type="subcellular location">
    <subcellularLocation>
        <location evidence="16">Cell membrane</location>
        <topology evidence="16">Single-pass membrane protein</topology>
    </subcellularLocation>
    <subcellularLocation>
        <location evidence="15">Endomembrane system</location>
        <topology evidence="15">Single-pass membrane protein</topology>
    </subcellularLocation>
</comment>
<dbReference type="InterPro" id="IPR028987">
    <property type="entry name" value="ATP_synth_B-like_membr_sf"/>
</dbReference>
<dbReference type="PANTHER" id="PTHR33445">
    <property type="entry name" value="ATP SYNTHASE SUBUNIT B', CHLOROPLASTIC"/>
    <property type="match status" value="1"/>
</dbReference>
<keyword evidence="7 16" id="KW-0375">Hydrogen ion transport</keyword>
<dbReference type="HAMAP" id="MF_01398">
    <property type="entry name" value="ATP_synth_b_bprime"/>
    <property type="match status" value="1"/>
</dbReference>
<organism evidence="19 20">
    <name type="scientific">Nitrosospira multiformis</name>
    <dbReference type="NCBI Taxonomy" id="1231"/>
    <lineage>
        <taxon>Bacteria</taxon>
        <taxon>Pseudomonadati</taxon>
        <taxon>Pseudomonadota</taxon>
        <taxon>Betaproteobacteria</taxon>
        <taxon>Nitrosomonadales</taxon>
        <taxon>Nitrosomonadaceae</taxon>
        <taxon>Nitrosospira</taxon>
    </lineage>
</organism>
<evidence type="ECO:0000256" key="9">
    <source>
        <dbReference type="ARBA" id="ARBA00023065"/>
    </source>
</evidence>
<gene>
    <name evidence="16" type="primary">atpF</name>
    <name evidence="19" type="ORF">SAMN05216404_102346</name>
</gene>
<keyword evidence="4" id="KW-0997">Cell inner membrane</keyword>
<keyword evidence="6 16" id="KW-0812">Transmembrane</keyword>
<comment type="subunit">
    <text evidence="14">F-type ATPases have 2 components, F(1) - the catalytic core - and F(0) - the membrane proton channel. F(1) has five subunits: alpha(3), beta(3), gamma(1), delta(1), epsilon(1). F(0) has four main subunits: a(1), b(2) and c(10-14). The alpha and beta chains form an alternating ring which encloses part of the gamma chain. F(1) is attached to F(0) by a central stalk formed by the gamma and epsilon chains, while a peripheral stalk is formed by the delta and b chains.</text>
</comment>
<keyword evidence="3 16" id="KW-1003">Cell membrane</keyword>
<dbReference type="GO" id="GO:0012505">
    <property type="term" value="C:endomembrane system"/>
    <property type="evidence" value="ECO:0007669"/>
    <property type="project" value="UniProtKB-SubCell"/>
</dbReference>
<evidence type="ECO:0000256" key="12">
    <source>
        <dbReference type="ARBA" id="ARBA00025198"/>
    </source>
</evidence>
<proteinExistence type="inferred from homology"/>
<dbReference type="FunFam" id="1.20.5.620:FF:000001">
    <property type="entry name" value="ATP synthase subunit b"/>
    <property type="match status" value="1"/>
</dbReference>
<feature type="coiled-coil region" evidence="18">
    <location>
        <begin position="69"/>
        <end position="96"/>
    </location>
</feature>
<name>A0A1H8DT95_9PROT</name>
<dbReference type="NCBIfam" id="NF004411">
    <property type="entry name" value="PRK05759.1-2"/>
    <property type="match status" value="1"/>
</dbReference>
<dbReference type="RefSeq" id="WP_074744462.1">
    <property type="nucleotide sequence ID" value="NZ_FOCT01000002.1"/>
</dbReference>
<dbReference type="InterPro" id="IPR050059">
    <property type="entry name" value="ATP_synthase_B_chain"/>
</dbReference>
<dbReference type="Proteomes" id="UP000183898">
    <property type="component" value="Unassembled WGS sequence"/>
</dbReference>
<comment type="similarity">
    <text evidence="1 16 17">Belongs to the ATPase B chain family.</text>
</comment>
<dbReference type="AlphaFoldDB" id="A0A1H8DT95"/>
<keyword evidence="18" id="KW-0175">Coiled coil</keyword>
<dbReference type="CDD" id="cd06503">
    <property type="entry name" value="ATP-synt_Fo_b"/>
    <property type="match status" value="1"/>
</dbReference>
<dbReference type="Gene3D" id="1.20.5.620">
    <property type="entry name" value="F1F0 ATP synthase subunit B, membrane domain"/>
    <property type="match status" value="1"/>
</dbReference>
<evidence type="ECO:0000256" key="3">
    <source>
        <dbReference type="ARBA" id="ARBA00022475"/>
    </source>
</evidence>
<evidence type="ECO:0000256" key="16">
    <source>
        <dbReference type="HAMAP-Rule" id="MF_01398"/>
    </source>
</evidence>
<evidence type="ECO:0000256" key="4">
    <source>
        <dbReference type="ARBA" id="ARBA00022519"/>
    </source>
</evidence>